<dbReference type="EMBL" id="MFPS01000007">
    <property type="protein sequence ID" value="OGH59525.1"/>
    <property type="molecule type" value="Genomic_DNA"/>
</dbReference>
<dbReference type="InterPro" id="IPR015947">
    <property type="entry name" value="PUA-like_sf"/>
</dbReference>
<evidence type="ECO:0000259" key="1">
    <source>
        <dbReference type="SMART" id="SM01022"/>
    </source>
</evidence>
<dbReference type="InterPro" id="IPR007374">
    <property type="entry name" value="ASCH_domain"/>
</dbReference>
<sequence length="109" mass="12728">MVMKLHPEPFEEIKSGKKKIELRLYDEKRKNINLGDIIEFKKEPEQTETIKTKVVALLRYNNFSDLFDDFDLGMFGDKSKNELLEGVARFYSEDQQKENGVLGIKIELA</sequence>
<dbReference type="AlphaFoldDB" id="A0A1F6LJN7"/>
<comment type="caution">
    <text evidence="2">The sequence shown here is derived from an EMBL/GenBank/DDBJ whole genome shotgun (WGS) entry which is preliminary data.</text>
</comment>
<dbReference type="SUPFAM" id="SSF88697">
    <property type="entry name" value="PUA domain-like"/>
    <property type="match status" value="1"/>
</dbReference>
<organism evidence="2 3">
    <name type="scientific">Candidatus Magasanikbacteria bacterium RIFCSPHIGHO2_01_FULL_33_34</name>
    <dbReference type="NCBI Taxonomy" id="1798671"/>
    <lineage>
        <taxon>Bacteria</taxon>
        <taxon>Candidatus Magasanikiibacteriota</taxon>
    </lineage>
</organism>
<dbReference type="Proteomes" id="UP000177067">
    <property type="component" value="Unassembled WGS sequence"/>
</dbReference>
<name>A0A1F6LJN7_9BACT</name>
<dbReference type="Pfam" id="PF04266">
    <property type="entry name" value="ASCH"/>
    <property type="match status" value="1"/>
</dbReference>
<feature type="domain" description="ASCH" evidence="1">
    <location>
        <begin position="3"/>
        <end position="109"/>
    </location>
</feature>
<protein>
    <recommendedName>
        <fullName evidence="1">ASCH domain-containing protein</fullName>
    </recommendedName>
</protein>
<evidence type="ECO:0000313" key="2">
    <source>
        <dbReference type="EMBL" id="OGH59525.1"/>
    </source>
</evidence>
<reference evidence="2 3" key="1">
    <citation type="journal article" date="2016" name="Nat. Commun.">
        <title>Thousands of microbial genomes shed light on interconnected biogeochemical processes in an aquifer system.</title>
        <authorList>
            <person name="Anantharaman K."/>
            <person name="Brown C.T."/>
            <person name="Hug L.A."/>
            <person name="Sharon I."/>
            <person name="Castelle C.J."/>
            <person name="Probst A.J."/>
            <person name="Thomas B.C."/>
            <person name="Singh A."/>
            <person name="Wilkins M.J."/>
            <person name="Karaoz U."/>
            <person name="Brodie E.L."/>
            <person name="Williams K.H."/>
            <person name="Hubbard S.S."/>
            <person name="Banfield J.F."/>
        </authorList>
    </citation>
    <scope>NUCLEOTIDE SEQUENCE [LARGE SCALE GENOMIC DNA]</scope>
</reference>
<proteinExistence type="predicted"/>
<gene>
    <name evidence="2" type="ORF">A2725_00665</name>
</gene>
<accession>A0A1F6LJN7</accession>
<evidence type="ECO:0000313" key="3">
    <source>
        <dbReference type="Proteomes" id="UP000177067"/>
    </source>
</evidence>
<dbReference type="Gene3D" id="2.30.130.30">
    <property type="entry name" value="Hypothetical protein"/>
    <property type="match status" value="1"/>
</dbReference>
<dbReference type="SMART" id="SM01022">
    <property type="entry name" value="ASCH"/>
    <property type="match status" value="1"/>
</dbReference>